<dbReference type="Pfam" id="PF01557">
    <property type="entry name" value="FAA_hydrolase"/>
    <property type="match status" value="1"/>
</dbReference>
<sequence>MAALWRVHTPQGERLARGPAASGPKELLAPDLGVDDLLRGEASLAGLDELPAHGTLTSDASVLAPLGGQDVWAAGVTYLRSRDARLEESDQLDAYDRVYDAERPEIFFKAAADRVRGPGEPVGVRSDSEWDVPEPELGVVADATGSIVAYVIGNDVSSRSIEGENPLYLPQAKVYTGSCAIGPCLVPLAEAPPWYELEISLRVNRDGRAVFDDTVQVRELKRSPQELVSWLFAGMDFPVGVVLLTGTAIVPPSGFTLSPGDEVRIAIHGLGALENPVEQVGTTRERVRP</sequence>
<keyword evidence="2" id="KW-0479">Metal-binding</keyword>
<dbReference type="Proteomes" id="UP000291469">
    <property type="component" value="Chromosome"/>
</dbReference>
<accession>A0A411YBK4</accession>
<proteinExistence type="inferred from homology"/>
<feature type="domain" description="Fumarylacetoacetase-like C-terminal" evidence="3">
    <location>
        <begin position="101"/>
        <end position="277"/>
    </location>
</feature>
<dbReference type="KEGG" id="erz:ER308_02575"/>
<keyword evidence="5" id="KW-1185">Reference proteome</keyword>
<evidence type="ECO:0000256" key="2">
    <source>
        <dbReference type="ARBA" id="ARBA00022723"/>
    </source>
</evidence>
<evidence type="ECO:0000313" key="5">
    <source>
        <dbReference type="Proteomes" id="UP000291469"/>
    </source>
</evidence>
<dbReference type="SUPFAM" id="SSF56529">
    <property type="entry name" value="FAH"/>
    <property type="match status" value="1"/>
</dbReference>
<protein>
    <submittedName>
        <fullName evidence="4">Fumarylacetoacetate hydrolase</fullName>
    </submittedName>
</protein>
<organism evidence="4 5">
    <name type="scientific">Egibacter rhizosphaerae</name>
    <dbReference type="NCBI Taxonomy" id="1670831"/>
    <lineage>
        <taxon>Bacteria</taxon>
        <taxon>Bacillati</taxon>
        <taxon>Actinomycetota</taxon>
        <taxon>Nitriliruptoria</taxon>
        <taxon>Egibacterales</taxon>
        <taxon>Egibacteraceae</taxon>
        <taxon>Egibacter</taxon>
    </lineage>
</organism>
<evidence type="ECO:0000313" key="4">
    <source>
        <dbReference type="EMBL" id="QBI18558.1"/>
    </source>
</evidence>
<dbReference type="Gene3D" id="3.90.850.10">
    <property type="entry name" value="Fumarylacetoacetase-like, C-terminal domain"/>
    <property type="match status" value="1"/>
</dbReference>
<reference evidence="4 5" key="1">
    <citation type="submission" date="2019-01" db="EMBL/GenBank/DDBJ databases">
        <title>Egibacter rhizosphaerae EGI 80759T.</title>
        <authorList>
            <person name="Chen D.-D."/>
            <person name="Tian Y."/>
            <person name="Jiao J.-Y."/>
            <person name="Zhang X.-T."/>
            <person name="Zhang Y.-G."/>
            <person name="Zhang Y."/>
            <person name="Xiao M."/>
            <person name="Shu W.-S."/>
            <person name="Li W.-J."/>
        </authorList>
    </citation>
    <scope>NUCLEOTIDE SEQUENCE [LARGE SCALE GENOMIC DNA]</scope>
    <source>
        <strain evidence="4 5">EGI 80759</strain>
    </source>
</reference>
<gene>
    <name evidence="4" type="ORF">ER308_02575</name>
</gene>
<dbReference type="GO" id="GO:0016787">
    <property type="term" value="F:hydrolase activity"/>
    <property type="evidence" value="ECO:0007669"/>
    <property type="project" value="UniProtKB-KW"/>
</dbReference>
<evidence type="ECO:0000259" key="3">
    <source>
        <dbReference type="Pfam" id="PF01557"/>
    </source>
</evidence>
<name>A0A411YBK4_9ACTN</name>
<evidence type="ECO:0000256" key="1">
    <source>
        <dbReference type="ARBA" id="ARBA00010211"/>
    </source>
</evidence>
<keyword evidence="4" id="KW-0378">Hydrolase</keyword>
<dbReference type="RefSeq" id="WP_131153556.1">
    <property type="nucleotide sequence ID" value="NZ_CP036402.1"/>
</dbReference>
<comment type="similarity">
    <text evidence="1">Belongs to the FAH family.</text>
</comment>
<dbReference type="InterPro" id="IPR036663">
    <property type="entry name" value="Fumarylacetoacetase_C_sf"/>
</dbReference>
<dbReference type="OrthoDB" id="9779415at2"/>
<dbReference type="PANTHER" id="PTHR42796">
    <property type="entry name" value="FUMARYLACETOACETATE HYDROLASE DOMAIN-CONTAINING PROTEIN 2A-RELATED"/>
    <property type="match status" value="1"/>
</dbReference>
<dbReference type="InterPro" id="IPR011234">
    <property type="entry name" value="Fumarylacetoacetase-like_C"/>
</dbReference>
<dbReference type="AlphaFoldDB" id="A0A411YBK4"/>
<dbReference type="PANTHER" id="PTHR42796:SF7">
    <property type="entry name" value="2-DEHYDRO-3-DEOXY-D-ARABINONATE DEHYDRATASE"/>
    <property type="match status" value="1"/>
</dbReference>
<dbReference type="InterPro" id="IPR051121">
    <property type="entry name" value="FAH"/>
</dbReference>
<dbReference type="GO" id="GO:0046872">
    <property type="term" value="F:metal ion binding"/>
    <property type="evidence" value="ECO:0007669"/>
    <property type="project" value="UniProtKB-KW"/>
</dbReference>
<dbReference type="EMBL" id="CP036402">
    <property type="protein sequence ID" value="QBI18558.1"/>
    <property type="molecule type" value="Genomic_DNA"/>
</dbReference>
<dbReference type="GO" id="GO:0044281">
    <property type="term" value="P:small molecule metabolic process"/>
    <property type="evidence" value="ECO:0007669"/>
    <property type="project" value="UniProtKB-ARBA"/>
</dbReference>